<dbReference type="AlphaFoldDB" id="A0A645JMY0"/>
<keyword evidence="1" id="KW-0812">Transmembrane</keyword>
<keyword evidence="1" id="KW-1133">Transmembrane helix</keyword>
<organism evidence="2">
    <name type="scientific">bioreactor metagenome</name>
    <dbReference type="NCBI Taxonomy" id="1076179"/>
    <lineage>
        <taxon>unclassified sequences</taxon>
        <taxon>metagenomes</taxon>
        <taxon>ecological metagenomes</taxon>
    </lineage>
</organism>
<accession>A0A645JMY0</accession>
<feature type="transmembrane region" description="Helical" evidence="1">
    <location>
        <begin position="26"/>
        <end position="49"/>
    </location>
</feature>
<evidence type="ECO:0000313" key="2">
    <source>
        <dbReference type="EMBL" id="MPN64746.1"/>
    </source>
</evidence>
<evidence type="ECO:0000256" key="1">
    <source>
        <dbReference type="SAM" id="Phobius"/>
    </source>
</evidence>
<gene>
    <name evidence="2" type="ORF">SDC9_212523</name>
</gene>
<name>A0A645JMY0_9ZZZZ</name>
<keyword evidence="1" id="KW-0472">Membrane</keyword>
<proteinExistence type="predicted"/>
<protein>
    <submittedName>
        <fullName evidence="2">Uncharacterized protein</fullName>
    </submittedName>
</protein>
<comment type="caution">
    <text evidence="2">The sequence shown here is derived from an EMBL/GenBank/DDBJ whole genome shotgun (WGS) entry which is preliminary data.</text>
</comment>
<reference evidence="2" key="1">
    <citation type="submission" date="2019-08" db="EMBL/GenBank/DDBJ databases">
        <authorList>
            <person name="Kucharzyk K."/>
            <person name="Murdoch R.W."/>
            <person name="Higgins S."/>
            <person name="Loffler F."/>
        </authorList>
    </citation>
    <scope>NUCLEOTIDE SEQUENCE</scope>
</reference>
<sequence length="83" mass="8937">MATGHPLQSMDIAQAAGTAFDIRLQVVAGAVITLVALILLFHFGGVKFIGRPETFAKNMLLQLKKQRHIADKQACFNQVSGDG</sequence>
<dbReference type="EMBL" id="VSSQ01146063">
    <property type="protein sequence ID" value="MPN64746.1"/>
    <property type="molecule type" value="Genomic_DNA"/>
</dbReference>